<dbReference type="CDD" id="cd02440">
    <property type="entry name" value="AdoMet_MTases"/>
    <property type="match status" value="1"/>
</dbReference>
<dbReference type="NCBIfam" id="TIGR00755">
    <property type="entry name" value="ksgA"/>
    <property type="match status" value="1"/>
</dbReference>
<keyword evidence="2 6" id="KW-0489">Methyltransferase</keyword>
<evidence type="ECO:0000256" key="2">
    <source>
        <dbReference type="ARBA" id="ARBA00022603"/>
    </source>
</evidence>
<evidence type="ECO:0000256" key="1">
    <source>
        <dbReference type="ARBA" id="ARBA00022552"/>
    </source>
</evidence>
<dbReference type="InterPro" id="IPR020598">
    <property type="entry name" value="rRNA_Ade_methylase_Trfase_N"/>
</dbReference>
<dbReference type="InterPro" id="IPR001737">
    <property type="entry name" value="KsgA/Erm"/>
</dbReference>
<accession>A0A7C2FE82</accession>
<proteinExistence type="inferred from homology"/>
<reference evidence="8" key="1">
    <citation type="journal article" date="2020" name="mSystems">
        <title>Genome- and Community-Level Interaction Insights into Carbon Utilization and Element Cycling Functions of Hydrothermarchaeota in Hydrothermal Sediment.</title>
        <authorList>
            <person name="Zhou Z."/>
            <person name="Liu Y."/>
            <person name="Xu W."/>
            <person name="Pan J."/>
            <person name="Luo Z.H."/>
            <person name="Li M."/>
        </authorList>
    </citation>
    <scope>NUCLEOTIDE SEQUENCE [LARGE SCALE GENOMIC DNA]</scope>
    <source>
        <strain evidence="8">SpSt-23</strain>
    </source>
</reference>
<feature type="domain" description="Ribosomal RNA adenine methylase transferase N-terminal" evidence="7">
    <location>
        <begin position="38"/>
        <end position="201"/>
    </location>
</feature>
<keyword evidence="3 6" id="KW-0808">Transferase</keyword>
<dbReference type="Gene3D" id="3.40.50.150">
    <property type="entry name" value="Vaccinia Virus protein VP39"/>
    <property type="match status" value="1"/>
</dbReference>
<feature type="binding site" evidence="6">
    <location>
        <position position="103"/>
    </location>
    <ligand>
        <name>S-adenosyl-L-methionine</name>
        <dbReference type="ChEBI" id="CHEBI:59789"/>
    </ligand>
</feature>
<evidence type="ECO:0000256" key="3">
    <source>
        <dbReference type="ARBA" id="ARBA00022679"/>
    </source>
</evidence>
<evidence type="ECO:0000259" key="7">
    <source>
        <dbReference type="SMART" id="SM00650"/>
    </source>
</evidence>
<comment type="caution">
    <text evidence="8">The sequence shown here is derived from an EMBL/GenBank/DDBJ whole genome shotgun (WGS) entry which is preliminary data.</text>
</comment>
<dbReference type="PANTHER" id="PTHR11727:SF7">
    <property type="entry name" value="DIMETHYLADENOSINE TRANSFERASE-RELATED"/>
    <property type="match status" value="1"/>
</dbReference>
<keyword evidence="4 6" id="KW-0949">S-adenosyl-L-methionine</keyword>
<evidence type="ECO:0000256" key="5">
    <source>
        <dbReference type="ARBA" id="ARBA00022884"/>
    </source>
</evidence>
<dbReference type="Pfam" id="PF00398">
    <property type="entry name" value="RrnaAD"/>
    <property type="match status" value="1"/>
</dbReference>
<dbReference type="GO" id="GO:0003723">
    <property type="term" value="F:RNA binding"/>
    <property type="evidence" value="ECO:0007669"/>
    <property type="project" value="UniProtKB-UniRule"/>
</dbReference>
<feature type="binding site" evidence="6">
    <location>
        <position position="117"/>
    </location>
    <ligand>
        <name>S-adenosyl-L-methionine</name>
        <dbReference type="ChEBI" id="CHEBI:59789"/>
    </ligand>
</feature>
<organism evidence="8">
    <name type="scientific">Thermosphaera aggregans</name>
    <dbReference type="NCBI Taxonomy" id="54254"/>
    <lineage>
        <taxon>Archaea</taxon>
        <taxon>Thermoproteota</taxon>
        <taxon>Thermoprotei</taxon>
        <taxon>Desulfurococcales</taxon>
        <taxon>Desulfurococcaceae</taxon>
        <taxon>Thermosphaera</taxon>
    </lineage>
</organism>
<keyword evidence="1" id="KW-0698">rRNA processing</keyword>
<evidence type="ECO:0000256" key="4">
    <source>
        <dbReference type="ARBA" id="ARBA00022691"/>
    </source>
</evidence>
<feature type="binding site" evidence="6">
    <location>
        <position position="79"/>
    </location>
    <ligand>
        <name>S-adenosyl-L-methionine</name>
        <dbReference type="ChEBI" id="CHEBI:59789"/>
    </ligand>
</feature>
<feature type="binding site" evidence="6">
    <location>
        <position position="36"/>
    </location>
    <ligand>
        <name>S-adenosyl-L-methionine</name>
        <dbReference type="ChEBI" id="CHEBI:59789"/>
    </ligand>
</feature>
<dbReference type="EMBL" id="DSJT01000012">
    <property type="protein sequence ID" value="HEF87201.1"/>
    <property type="molecule type" value="Genomic_DNA"/>
</dbReference>
<dbReference type="EC" id="2.1.1.182" evidence="8"/>
<dbReference type="SUPFAM" id="SSF53335">
    <property type="entry name" value="S-adenosyl-L-methionine-dependent methyltransferases"/>
    <property type="match status" value="1"/>
</dbReference>
<feature type="binding site" evidence="6">
    <location>
        <position position="34"/>
    </location>
    <ligand>
        <name>S-adenosyl-L-methionine</name>
        <dbReference type="ChEBI" id="CHEBI:59789"/>
    </ligand>
</feature>
<dbReference type="SMART" id="SM00650">
    <property type="entry name" value="rADc"/>
    <property type="match status" value="1"/>
</dbReference>
<feature type="binding site" evidence="6">
    <location>
        <position position="58"/>
    </location>
    <ligand>
        <name>S-adenosyl-L-methionine</name>
        <dbReference type="ChEBI" id="CHEBI:59789"/>
    </ligand>
</feature>
<protein>
    <submittedName>
        <fullName evidence="8">Ribosomal RNA small subunit methyltransferase A</fullName>
        <ecNumber evidence="8">2.1.1.182</ecNumber>
    </submittedName>
</protein>
<name>A0A7C2FE82_9CREN</name>
<dbReference type="PROSITE" id="PS51689">
    <property type="entry name" value="SAM_RNA_A_N6_MT"/>
    <property type="match status" value="1"/>
</dbReference>
<gene>
    <name evidence="8" type="primary">rsmA</name>
    <name evidence="8" type="ORF">ENP55_02690</name>
</gene>
<dbReference type="InterPro" id="IPR029063">
    <property type="entry name" value="SAM-dependent_MTases_sf"/>
</dbReference>
<keyword evidence="5 6" id="KW-0694">RNA-binding</keyword>
<sequence>MIELPELDRASLLSWTLNTLKKHGVRPSKKLSQNFVVNPRLISDVLSLTSYEDTVEIGCGIGTLTIFLINRVRSLVCIEYDERLIKIAASIVRNPRFIPLRGDALATGVGRPQVVSNLPYHVTSDMLITIARDNSVSKAVLTLQKEVGERLVAKPGTESYGRLSVIVQLLFNLKIAGVYPPGSFIPRPKVASSLLLLERRRAYDSVIEKVEHVTRALFSQRRRNARRVAESRLSINVEVLTRIIPSDKRVFELEPEVFLALAKELAST</sequence>
<evidence type="ECO:0000313" key="8">
    <source>
        <dbReference type="EMBL" id="HEF87201.1"/>
    </source>
</evidence>
<evidence type="ECO:0000256" key="6">
    <source>
        <dbReference type="PROSITE-ProRule" id="PRU01026"/>
    </source>
</evidence>
<comment type="similarity">
    <text evidence="6">Belongs to the class I-like SAM-binding methyltransferase superfamily. rRNA adenine N(6)-methyltransferase family.</text>
</comment>
<dbReference type="AlphaFoldDB" id="A0A7C2FE82"/>
<dbReference type="InterPro" id="IPR011530">
    <property type="entry name" value="rRNA_adenine_dimethylase"/>
</dbReference>
<dbReference type="PANTHER" id="PTHR11727">
    <property type="entry name" value="DIMETHYLADENOSINE TRANSFERASE"/>
    <property type="match status" value="1"/>
</dbReference>
<dbReference type="GO" id="GO:0052908">
    <property type="term" value="F:16S rRNA (adenine(1518)-N(6)/adenine(1519)-N(6))-dimethyltransferase activity"/>
    <property type="evidence" value="ECO:0007669"/>
    <property type="project" value="UniProtKB-EC"/>
</dbReference>